<evidence type="ECO:0000313" key="3">
    <source>
        <dbReference type="Proteomes" id="UP001153636"/>
    </source>
</evidence>
<dbReference type="OrthoDB" id="434647at2759"/>
<name>A0A9P0DEE1_9CUCU</name>
<proteinExistence type="predicted"/>
<dbReference type="InterPro" id="IPR013087">
    <property type="entry name" value="Znf_C2H2_type"/>
</dbReference>
<dbReference type="GO" id="GO:0003676">
    <property type="term" value="F:nucleic acid binding"/>
    <property type="evidence" value="ECO:0007669"/>
    <property type="project" value="InterPro"/>
</dbReference>
<dbReference type="EMBL" id="OV651821">
    <property type="protein sequence ID" value="CAH1115360.1"/>
    <property type="molecule type" value="Genomic_DNA"/>
</dbReference>
<dbReference type="PROSITE" id="PS00028">
    <property type="entry name" value="ZINC_FINGER_C2H2_1"/>
    <property type="match status" value="1"/>
</dbReference>
<dbReference type="GO" id="GO:0008270">
    <property type="term" value="F:zinc ion binding"/>
    <property type="evidence" value="ECO:0007669"/>
    <property type="project" value="InterPro"/>
</dbReference>
<evidence type="ECO:0000313" key="2">
    <source>
        <dbReference type="EMBL" id="CAH1115360.1"/>
    </source>
</evidence>
<gene>
    <name evidence="2" type="ORF">PSYICH_LOCUS15483</name>
</gene>
<dbReference type="PANTHER" id="PTHR46786:SF1">
    <property type="entry name" value="ZINC FINGER MATRIN-TYPE PROTEIN 3"/>
    <property type="match status" value="1"/>
</dbReference>
<dbReference type="SMART" id="SM00355">
    <property type="entry name" value="ZnF_C2H2"/>
    <property type="match status" value="4"/>
</dbReference>
<feature type="domain" description="C2H2-type" evidence="1">
    <location>
        <begin position="354"/>
        <end position="376"/>
    </location>
</feature>
<reference evidence="2" key="1">
    <citation type="submission" date="2022-01" db="EMBL/GenBank/DDBJ databases">
        <authorList>
            <person name="King R."/>
        </authorList>
    </citation>
    <scope>NUCLEOTIDE SEQUENCE</scope>
</reference>
<dbReference type="InterPro" id="IPR003604">
    <property type="entry name" value="Matrin/U1-like-C_Znf_C2H2"/>
</dbReference>
<accession>A0A9P0DEE1</accession>
<evidence type="ECO:0000259" key="1">
    <source>
        <dbReference type="PROSITE" id="PS00028"/>
    </source>
</evidence>
<dbReference type="Pfam" id="PF12874">
    <property type="entry name" value="zf-met"/>
    <property type="match status" value="4"/>
</dbReference>
<dbReference type="Gene3D" id="3.30.160.60">
    <property type="entry name" value="Classic Zinc Finger"/>
    <property type="match status" value="4"/>
</dbReference>
<protein>
    <recommendedName>
        <fullName evidence="1">C2H2-type domain-containing protein</fullName>
    </recommendedName>
</protein>
<dbReference type="SUPFAM" id="SSF57667">
    <property type="entry name" value="beta-beta-alpha zinc fingers"/>
    <property type="match status" value="4"/>
</dbReference>
<organism evidence="2 3">
    <name type="scientific">Psylliodes chrysocephalus</name>
    <dbReference type="NCBI Taxonomy" id="3402493"/>
    <lineage>
        <taxon>Eukaryota</taxon>
        <taxon>Metazoa</taxon>
        <taxon>Ecdysozoa</taxon>
        <taxon>Arthropoda</taxon>
        <taxon>Hexapoda</taxon>
        <taxon>Insecta</taxon>
        <taxon>Pterygota</taxon>
        <taxon>Neoptera</taxon>
        <taxon>Endopterygota</taxon>
        <taxon>Coleoptera</taxon>
        <taxon>Polyphaga</taxon>
        <taxon>Cucujiformia</taxon>
        <taxon>Chrysomeloidea</taxon>
        <taxon>Chrysomelidae</taxon>
        <taxon>Galerucinae</taxon>
        <taxon>Alticini</taxon>
        <taxon>Psylliodes</taxon>
    </lineage>
</organism>
<dbReference type="PANTHER" id="PTHR46786">
    <property type="entry name" value="ZINC FINGER MATRIN-TYPE PROTEIN 3"/>
    <property type="match status" value="1"/>
</dbReference>
<sequence>MMAGFNDPQWDKNFKIPKRKSDEVNNYNLNSSNFDYNAGNSMANNSYYEYYNQYTQSQWQQTTAYPQYYYANQEIFANTSNSVDSVTQNICNTLSNIKERPKNYQKNIFKDTVPDVDDQSLPKELTLQFQPLFCKLCSAQLSSNVMAKLHYKSRNHEKKVKKFLQEYSEKTGTPLHPRAKAVAAPKTESESDPKWFHCDICDLPLTGKMHAESHYMGKNHQKVVMGHKQPTGKGFYNGEGKWVRQTLVKRVLEDGEDTFGLDFKKPKIEEVAAPPTVIDAPQPSQNKFHCSICNVGTTCQEQLDVHFQGQKHRKKLKLLGIFDAQSEVAPLPKGPVEPDLNLSVYRTPSGDYYCPSCNLTLASGVQFKLHLKGKQHLKKNAQKS</sequence>
<dbReference type="AlphaFoldDB" id="A0A9P0DEE1"/>
<dbReference type="SMART" id="SM00451">
    <property type="entry name" value="ZnF_U1"/>
    <property type="match status" value="4"/>
</dbReference>
<dbReference type="Proteomes" id="UP001153636">
    <property type="component" value="Chromosome 9"/>
</dbReference>
<dbReference type="InterPro" id="IPR036236">
    <property type="entry name" value="Znf_C2H2_sf"/>
</dbReference>
<dbReference type="InterPro" id="IPR052644">
    <property type="entry name" value="ZMAT3"/>
</dbReference>
<keyword evidence="3" id="KW-1185">Reference proteome</keyword>